<feature type="domain" description="DUF1592" evidence="4">
    <location>
        <begin position="594"/>
        <end position="720"/>
    </location>
</feature>
<organism evidence="6 7">
    <name type="scientific">Rubinisphaera italica</name>
    <dbReference type="NCBI Taxonomy" id="2527969"/>
    <lineage>
        <taxon>Bacteria</taxon>
        <taxon>Pseudomonadati</taxon>
        <taxon>Planctomycetota</taxon>
        <taxon>Planctomycetia</taxon>
        <taxon>Planctomycetales</taxon>
        <taxon>Planctomycetaceae</taxon>
        <taxon>Rubinisphaera</taxon>
    </lineage>
</organism>
<accession>A0A5C5XBB8</accession>
<protein>
    <recommendedName>
        <fullName evidence="8">DUF1592 domain-containing protein</fullName>
    </recommendedName>
</protein>
<evidence type="ECO:0008006" key="8">
    <source>
        <dbReference type="Google" id="ProtNLM"/>
    </source>
</evidence>
<feature type="domain" description="DUF1595" evidence="5">
    <location>
        <begin position="528"/>
        <end position="582"/>
    </location>
</feature>
<dbReference type="InterPro" id="IPR013043">
    <property type="entry name" value="DUF1595"/>
</dbReference>
<reference evidence="6 7" key="1">
    <citation type="submission" date="2019-02" db="EMBL/GenBank/DDBJ databases">
        <title>Deep-cultivation of Planctomycetes and their phenomic and genomic characterization uncovers novel biology.</title>
        <authorList>
            <person name="Wiegand S."/>
            <person name="Jogler M."/>
            <person name="Boedeker C."/>
            <person name="Pinto D."/>
            <person name="Vollmers J."/>
            <person name="Rivas-Marin E."/>
            <person name="Kohn T."/>
            <person name="Peeters S.H."/>
            <person name="Heuer A."/>
            <person name="Rast P."/>
            <person name="Oberbeckmann S."/>
            <person name="Bunk B."/>
            <person name="Jeske O."/>
            <person name="Meyerdierks A."/>
            <person name="Storesund J.E."/>
            <person name="Kallscheuer N."/>
            <person name="Luecker S."/>
            <person name="Lage O.M."/>
            <person name="Pohl T."/>
            <person name="Merkel B.J."/>
            <person name="Hornburger P."/>
            <person name="Mueller R.-W."/>
            <person name="Bruemmer F."/>
            <person name="Labrenz M."/>
            <person name="Spormann A.M."/>
            <person name="Op Den Camp H."/>
            <person name="Overmann J."/>
            <person name="Amann R."/>
            <person name="Jetten M.S.M."/>
            <person name="Mascher T."/>
            <person name="Medema M.H."/>
            <person name="Devos D.P."/>
            <person name="Kaster A.-K."/>
            <person name="Ovreas L."/>
            <person name="Rohde M."/>
            <person name="Galperin M.Y."/>
            <person name="Jogler C."/>
        </authorList>
    </citation>
    <scope>NUCLEOTIDE SEQUENCE [LARGE SCALE GENOMIC DNA]</scope>
    <source>
        <strain evidence="6 7">Pan54</strain>
    </source>
</reference>
<dbReference type="InterPro" id="IPR011478">
    <property type="entry name" value="DUF1585"/>
</dbReference>
<dbReference type="Pfam" id="PF07624">
    <property type="entry name" value="PSD2"/>
    <property type="match status" value="1"/>
</dbReference>
<feature type="domain" description="DUF1588" evidence="3">
    <location>
        <begin position="743"/>
        <end position="840"/>
    </location>
</feature>
<dbReference type="Pfam" id="PF07631">
    <property type="entry name" value="PSD4"/>
    <property type="match status" value="1"/>
</dbReference>
<evidence type="ECO:0000259" key="2">
    <source>
        <dbReference type="Pfam" id="PF07624"/>
    </source>
</evidence>
<feature type="domain" description="DUF1585" evidence="2">
    <location>
        <begin position="855"/>
        <end position="928"/>
    </location>
</feature>
<dbReference type="InterPro" id="IPR013039">
    <property type="entry name" value="DUF1588"/>
</dbReference>
<evidence type="ECO:0000259" key="4">
    <source>
        <dbReference type="Pfam" id="PF07631"/>
    </source>
</evidence>
<dbReference type="Pfam" id="PF07637">
    <property type="entry name" value="PSD5"/>
    <property type="match status" value="1"/>
</dbReference>
<dbReference type="InterPro" id="IPR013042">
    <property type="entry name" value="DUF1592"/>
</dbReference>
<dbReference type="Proteomes" id="UP000316095">
    <property type="component" value="Unassembled WGS sequence"/>
</dbReference>
<proteinExistence type="predicted"/>
<gene>
    <name evidence="6" type="ORF">Pan54_02800</name>
</gene>
<evidence type="ECO:0000313" key="7">
    <source>
        <dbReference type="Proteomes" id="UP000316095"/>
    </source>
</evidence>
<evidence type="ECO:0000259" key="5">
    <source>
        <dbReference type="Pfam" id="PF07637"/>
    </source>
</evidence>
<evidence type="ECO:0000259" key="3">
    <source>
        <dbReference type="Pfam" id="PF07627"/>
    </source>
</evidence>
<dbReference type="RefSeq" id="WP_207310014.1">
    <property type="nucleotide sequence ID" value="NZ_SJPG01000001.1"/>
</dbReference>
<name>A0A5C5XBB8_9PLAN</name>
<keyword evidence="7" id="KW-1185">Reference proteome</keyword>
<comment type="caution">
    <text evidence="6">The sequence shown here is derived from an EMBL/GenBank/DDBJ whole genome shotgun (WGS) entry which is preliminary data.</text>
</comment>
<feature type="region of interest" description="Disordered" evidence="1">
    <location>
        <begin position="1"/>
        <end position="20"/>
    </location>
</feature>
<dbReference type="EMBL" id="SJPG01000001">
    <property type="protein sequence ID" value="TWT59573.1"/>
    <property type="molecule type" value="Genomic_DNA"/>
</dbReference>
<dbReference type="Pfam" id="PF07627">
    <property type="entry name" value="PSCyt3"/>
    <property type="match status" value="1"/>
</dbReference>
<sequence>MAFSDKSVDTHLNKSGVKTHDRGYSGTTNYGFIKGWSGEEAYSVLANSSDATVQIPGTMKPFSIATHPSPALSSVIGWHCPEARNVTITGTVQDAHTACGNGVTWTLEVRRGNTRESFASGVTKGNEVSSMGRFENVSVQAGDMIALVIGPGQGNHVCDLTAIELTIRDAEKEWDLAKDIVPDILAGNPHADRFGNRDVWYFFGEPETHGVTAAIPGQSLLALWRREKNAEARSRLALQVQQLLQQDFDSIPADSPNRTTHAQLLSFTGPLLASALRSARVVDDEESEFPYGIDSALFGKHPDGADVAATSLCVRAPSLIEVRLPASLIDGAEFIVQGRLHPTSGGEGSVQLQVTTTKPTATELRPGTYNSENLNGAWTSSMPSMAFEAPVLVHDGSAARQRFETAFYEFREIFPAAVCYTTIVPVDEVVTLTLFHREDKLLSRLMLDDKQHAKLDRLWAELHFVSRDSLTLVDAFEQIWEYSTQDGPNAPNGDKRLEPLREPIMRGADEFKKLQVDVQPLHVEAAIRFAEQAWRHPLTELEQQAMRELYQTLRIKGVAHEEAVRLLIARVLTSPAFLYRGELVEEGSKSNPVSNWELATRLSYFLWSSSPDEELRTVAASGRLHSSEVLVAQTRRMLQDGRVRRLATEFGCQWLHIRDLETLNEKSERHFPTFAGLRDEMQEEAVRFLMDMFQADRSVLSLLDADHSFMNAALAGHYGIELPGGDLPDNDWQRVEGLRARGRGGMLGFAATLAKQSGASRTSPILRGNWISEVVLGEKLPRPPKDVPILPEEAPEGLTERQLIERHSSDPNCARCHERIDHFGFALEGFDAIGRARSEDAAGLPIDTLAKLPGGGELNGIDGLRSYLLEQRREDFLRQFCRKLLGYALGRSVQLSDKPLLDDMLVQLNSHEYRVSTAIELIVLSPQFREIRGQE</sequence>
<evidence type="ECO:0000256" key="1">
    <source>
        <dbReference type="SAM" id="MobiDB-lite"/>
    </source>
</evidence>
<dbReference type="AlphaFoldDB" id="A0A5C5XBB8"/>
<evidence type="ECO:0000313" key="6">
    <source>
        <dbReference type="EMBL" id="TWT59573.1"/>
    </source>
</evidence>